<accession>A0A0M4RN52</accession>
<name>A0A0M4RN52_9MICC</name>
<evidence type="ECO:0008006" key="3">
    <source>
        <dbReference type="Google" id="ProtNLM"/>
    </source>
</evidence>
<dbReference type="Proteomes" id="UP000062833">
    <property type="component" value="Chromosome"/>
</dbReference>
<reference evidence="2" key="1">
    <citation type="submission" date="2015-09" db="EMBL/GenBank/DDBJ databases">
        <title>Complete genome of Arthrobacter alpinus strain R3.8.</title>
        <authorList>
            <person name="See-Too W.S."/>
            <person name="Chan K.G."/>
        </authorList>
    </citation>
    <scope>NUCLEOTIDE SEQUENCE [LARGE SCALE GENOMIC DNA]</scope>
    <source>
        <strain evidence="2">R3.8</strain>
    </source>
</reference>
<gene>
    <name evidence="1" type="ORF">AOC05_03720</name>
</gene>
<organism evidence="1 2">
    <name type="scientific">Arthrobacter alpinus</name>
    <dbReference type="NCBI Taxonomy" id="656366"/>
    <lineage>
        <taxon>Bacteria</taxon>
        <taxon>Bacillati</taxon>
        <taxon>Actinomycetota</taxon>
        <taxon>Actinomycetes</taxon>
        <taxon>Micrococcales</taxon>
        <taxon>Micrococcaceae</taxon>
        <taxon>Arthrobacter</taxon>
    </lineage>
</organism>
<dbReference type="Gene3D" id="1.10.287.1060">
    <property type="entry name" value="ESAT-6-like"/>
    <property type="match status" value="1"/>
</dbReference>
<dbReference type="SUPFAM" id="SSF158414">
    <property type="entry name" value="HP0062-like"/>
    <property type="match status" value="1"/>
</dbReference>
<dbReference type="RefSeq" id="WP_062005801.1">
    <property type="nucleotide sequence ID" value="NZ_CP012677.1"/>
</dbReference>
<proteinExistence type="predicted"/>
<keyword evidence="2" id="KW-1185">Reference proteome</keyword>
<dbReference type="OrthoDB" id="5244663at2"/>
<dbReference type="PATRIC" id="fig|656366.3.peg.809"/>
<evidence type="ECO:0000313" key="1">
    <source>
        <dbReference type="EMBL" id="ALE91651.1"/>
    </source>
</evidence>
<dbReference type="KEGG" id="aaq:AOC05_03720"/>
<protein>
    <recommendedName>
        <fullName evidence="3">WXG100 family type VII secretion target</fullName>
    </recommendedName>
</protein>
<dbReference type="AlphaFoldDB" id="A0A0M4RN52"/>
<sequence length="91" mass="9896">MTQRRSGADPEELRQFGRDLQAAQRRLTAVQNDLSARISTNLRWEGADAFVFRHAWRSSYAPVLGKAASMLADASAQVAAEAAAQDEASGF</sequence>
<evidence type="ECO:0000313" key="2">
    <source>
        <dbReference type="Proteomes" id="UP000062833"/>
    </source>
</evidence>
<dbReference type="InterPro" id="IPR029013">
    <property type="entry name" value="HP0062-like_sf"/>
</dbReference>
<dbReference type="EMBL" id="CP012677">
    <property type="protein sequence ID" value="ALE91651.1"/>
    <property type="molecule type" value="Genomic_DNA"/>
</dbReference>